<proteinExistence type="inferred from homology"/>
<name>A0A7W9VWH8_9HYPH</name>
<dbReference type="InterPro" id="IPR015168">
    <property type="entry name" value="SsuA/THI5"/>
</dbReference>
<dbReference type="PANTHER" id="PTHR30024">
    <property type="entry name" value="ALIPHATIC SULFONATES-BINDING PROTEIN-RELATED"/>
    <property type="match status" value="1"/>
</dbReference>
<dbReference type="PANTHER" id="PTHR30024:SF47">
    <property type="entry name" value="TAURINE-BINDING PERIPLASMIC PROTEIN"/>
    <property type="match status" value="1"/>
</dbReference>
<evidence type="ECO:0000313" key="7">
    <source>
        <dbReference type="Proteomes" id="UP000533306"/>
    </source>
</evidence>
<evidence type="ECO:0000256" key="4">
    <source>
        <dbReference type="SAM" id="SignalP"/>
    </source>
</evidence>
<dbReference type="Proteomes" id="UP000533306">
    <property type="component" value="Unassembled WGS sequence"/>
</dbReference>
<keyword evidence="3 4" id="KW-0732">Signal</keyword>
<keyword evidence="7" id="KW-1185">Reference proteome</keyword>
<gene>
    <name evidence="6" type="ORF">HNR59_003512</name>
</gene>
<evidence type="ECO:0000259" key="5">
    <source>
        <dbReference type="Pfam" id="PF09084"/>
    </source>
</evidence>
<dbReference type="AlphaFoldDB" id="A0A7W9VWH8"/>
<feature type="domain" description="SsuA/THI5-like" evidence="5">
    <location>
        <begin position="60"/>
        <end position="261"/>
    </location>
</feature>
<sequence>MTAKTNGIFRTFLLAGAASVAVLAGACSAQAQDLQKVKIGVGGSNFLNLTYYYVLLPGPLGYWKEEGYDVEVFPVSGSAEAAQQLAINNLDFAEMNASAIIQANTEQKLPIQAIITNGTIGWGLSVARDGPIKTVADLKGKSIGVVSLSSGGIPLLNSFLKTNGLDPENDVTLISTGVGAQAISAFNSGQVDALMYWGTATVGFRNAGLELETLSDPAWKGFPDFTFSTVKSVVEKDPAMVESIARGMAKAMVFAAANPDCARKLQWKHYPDTRPTGMDEDQAAANDLSLISVILSEQAAAAELNGNGQVAGASVPAFGTYQDFLFDAGVLTSKVEPAQLVAGDDAFRERINNFDKAAIEAQAKACDFPG</sequence>
<reference evidence="6 7" key="1">
    <citation type="submission" date="2020-08" db="EMBL/GenBank/DDBJ databases">
        <title>Genomic Encyclopedia of Type Strains, Phase IV (KMG-IV): sequencing the most valuable type-strain genomes for metagenomic binning, comparative biology and taxonomic classification.</title>
        <authorList>
            <person name="Goeker M."/>
        </authorList>
    </citation>
    <scope>NUCLEOTIDE SEQUENCE [LARGE SCALE GENOMIC DNA]</scope>
    <source>
        <strain evidence="6 7">DSM 11099</strain>
    </source>
</reference>
<comment type="similarity">
    <text evidence="2">Belongs to the bacterial solute-binding protein SsuA/TauA family.</text>
</comment>
<dbReference type="Gene3D" id="3.40.190.10">
    <property type="entry name" value="Periplasmic binding protein-like II"/>
    <property type="match status" value="2"/>
</dbReference>
<evidence type="ECO:0000313" key="6">
    <source>
        <dbReference type="EMBL" id="MBB6014118.1"/>
    </source>
</evidence>
<evidence type="ECO:0000256" key="2">
    <source>
        <dbReference type="ARBA" id="ARBA00010742"/>
    </source>
</evidence>
<evidence type="ECO:0000256" key="3">
    <source>
        <dbReference type="ARBA" id="ARBA00022729"/>
    </source>
</evidence>
<dbReference type="RefSeq" id="WP_183832303.1">
    <property type="nucleotide sequence ID" value="NZ_JACHEU010000004.1"/>
</dbReference>
<dbReference type="GO" id="GO:0042597">
    <property type="term" value="C:periplasmic space"/>
    <property type="evidence" value="ECO:0007669"/>
    <property type="project" value="UniProtKB-SubCell"/>
</dbReference>
<dbReference type="SUPFAM" id="SSF53850">
    <property type="entry name" value="Periplasmic binding protein-like II"/>
    <property type="match status" value="1"/>
</dbReference>
<comment type="subcellular location">
    <subcellularLocation>
        <location evidence="1">Periplasm</location>
    </subcellularLocation>
</comment>
<organism evidence="6 7">
    <name type="scientific">Aquamicrobium lusatiense</name>
    <dbReference type="NCBI Taxonomy" id="89772"/>
    <lineage>
        <taxon>Bacteria</taxon>
        <taxon>Pseudomonadati</taxon>
        <taxon>Pseudomonadota</taxon>
        <taxon>Alphaproteobacteria</taxon>
        <taxon>Hyphomicrobiales</taxon>
        <taxon>Phyllobacteriaceae</taxon>
        <taxon>Aquamicrobium</taxon>
    </lineage>
</organism>
<dbReference type="Pfam" id="PF09084">
    <property type="entry name" value="NMT1"/>
    <property type="match status" value="1"/>
</dbReference>
<feature type="chain" id="PRO_5031362265" evidence="4">
    <location>
        <begin position="32"/>
        <end position="370"/>
    </location>
</feature>
<dbReference type="PROSITE" id="PS51257">
    <property type="entry name" value="PROKAR_LIPOPROTEIN"/>
    <property type="match status" value="1"/>
</dbReference>
<protein>
    <submittedName>
        <fullName evidence="6">NitT/TauT family transport system substrate-binding protein</fullName>
    </submittedName>
</protein>
<feature type="signal peptide" evidence="4">
    <location>
        <begin position="1"/>
        <end position="31"/>
    </location>
</feature>
<dbReference type="EMBL" id="JACHEU010000004">
    <property type="protein sequence ID" value="MBB6014118.1"/>
    <property type="molecule type" value="Genomic_DNA"/>
</dbReference>
<comment type="caution">
    <text evidence="6">The sequence shown here is derived from an EMBL/GenBank/DDBJ whole genome shotgun (WGS) entry which is preliminary data.</text>
</comment>
<accession>A0A7W9VWH8</accession>
<evidence type="ECO:0000256" key="1">
    <source>
        <dbReference type="ARBA" id="ARBA00004418"/>
    </source>
</evidence>